<evidence type="ECO:0000313" key="2">
    <source>
        <dbReference type="Proteomes" id="UP000663281"/>
    </source>
</evidence>
<evidence type="ECO:0000313" key="1">
    <source>
        <dbReference type="EMBL" id="QSX29842.1"/>
    </source>
</evidence>
<accession>A0A974XK08</accession>
<dbReference type="Proteomes" id="UP000663281">
    <property type="component" value="Chromosome"/>
</dbReference>
<name>A0A974XK08_9GAMM</name>
<gene>
    <name evidence="1" type="ORF">JYB88_16915</name>
</gene>
<dbReference type="Gene3D" id="3.40.50.1220">
    <property type="entry name" value="TPP-binding domain"/>
    <property type="match status" value="1"/>
</dbReference>
<dbReference type="InterPro" id="IPR029035">
    <property type="entry name" value="DHS-like_NAD/FAD-binding_dom"/>
</dbReference>
<sequence>MRFFENGPNIPDVLLERRDQGQVVFLCGAGVSLPSGLPTFAKLTEYVVDFFDPPKGSELHTAFMPWRDEKFEGLRMPLDQIFQLLHQEYGRDQVNALVAERLAQVNNVGSDEHKHELIKKLSTDPEGNVQIVTTNFDRLFELNEAELPIYEPPGFPDVEFGVSLRGITYLHGRLNSPEDTYHPYVLSSADFGRAYLAEGWATNFILKLLKHYTVVLVGYQAEDPQVKYLLQGLNHDGKFDRDKIFAFDRGRHEDIETKWRDRGISAIAYNDHDDLWSSISAWSERARSPRAWRAAIIELAQRSPRELLAHERGQVAHVIKSTAGAKAFADSDASPEWLCVFDAAFRTMAVKTDFMDDEIFDPYQVYRLDDDPPRQEDTFRRQLTHEHLLSWRPNDGVNSSGHGICNSSIFVQPRLWHLLRWIIKNINNPITAWWALRQGILHPVLRQEIMRELWRVKALHPKAITVWNILLDYAEHKHYLNKENASYIFHDRVKNEGWHPGTLRFLRLHLAPYVEIRSPSGIEAVRPPVGDWESIPFSDLATWETHFPLLDQQDIAVPDENLMQVMEVLQSHIHSAVELCAELGIHYFYRVPTCYSNRAPNRIDDIHTSFEFYLRLFTKLAEVDPHKAKGLSASWAMDDSLYFYKLRLFSLNQASVYEGEEVLDFVLNMAQEDFWGGEGQRELLYLLRDRWKDFSDEGQRQLADRILNGPDKPDYQTDEEYSVKEKRDSYRLAWWLELSGVKLPATAKDKLESLRFEFPELDASWARSMADLNEFTTYRVASDESTQAIANKPASEVIEFAESVSEREFGSRVQLRPFTGLAKENPRKALASLLFNARNDKYPVQYWSVLLDEWCVDVGQVRLWRTLLLRLERLPAEAICSFSYSIGRWMEKHLTTAFSIDSELTWRIFDTIVLSLASDSGDATKSGLGDVYHGGHAIVRSRRTYSHAINSPVGSMAVALLNVLNTSDLQVVDGIPDELKTRLENLVKLPGEGGDHAMVILTRHLGYLDALDSLWVKEFLLGRFEFDSSCCEPAWNGLLSSGELPDGNLGYSLKPKFLGLFPRIYQWHLDEGLRRVACQMIVEFTLLPGLTPLRFSPAETRGCLRAMRDEERQSVIFYLSLLGQRDNARWQSVVIPFIKNVWPRESKFRTSNLISAWVSLLAESGDAFPDLLKEMKWLIVPAQIERDWLDDFQRARYGKRSLSTRFPKEVMALCNVLIQTTNAVPYSLRNVLEQVQAAAPELANHHEFGRLVDLLDSL</sequence>
<dbReference type="SUPFAM" id="SSF52467">
    <property type="entry name" value="DHS-like NAD/FAD-binding domain"/>
    <property type="match status" value="1"/>
</dbReference>
<keyword evidence="2" id="KW-1185">Reference proteome</keyword>
<organism evidence="1 2">
    <name type="scientific">Shewanella cyperi</name>
    <dbReference type="NCBI Taxonomy" id="2814292"/>
    <lineage>
        <taxon>Bacteria</taxon>
        <taxon>Pseudomonadati</taxon>
        <taxon>Pseudomonadota</taxon>
        <taxon>Gammaproteobacteria</taxon>
        <taxon>Alteromonadales</taxon>
        <taxon>Shewanellaceae</taxon>
        <taxon>Shewanella</taxon>
    </lineage>
</organism>
<reference evidence="1 2" key="1">
    <citation type="submission" date="2021-03" db="EMBL/GenBank/DDBJ databases">
        <title>Novel species identification of genus Shewanella.</title>
        <authorList>
            <person name="Liu G."/>
            <person name="Zhang Q."/>
        </authorList>
    </citation>
    <scope>NUCLEOTIDE SEQUENCE [LARGE SCALE GENOMIC DNA]</scope>
    <source>
        <strain evidence="1 2">FJAT-53726</strain>
    </source>
</reference>
<dbReference type="KEGG" id="scyp:JYB88_16915"/>
<protein>
    <submittedName>
        <fullName evidence="1">SIR2 family protein</fullName>
    </submittedName>
</protein>
<dbReference type="RefSeq" id="WP_207324876.1">
    <property type="nucleotide sequence ID" value="NZ_CP071504.1"/>
</dbReference>
<dbReference type="EMBL" id="CP071504">
    <property type="protein sequence ID" value="QSX29842.1"/>
    <property type="molecule type" value="Genomic_DNA"/>
</dbReference>
<dbReference type="Pfam" id="PF13289">
    <property type="entry name" value="SIR2_2"/>
    <property type="match status" value="1"/>
</dbReference>
<dbReference type="AlphaFoldDB" id="A0A974XK08"/>
<proteinExistence type="predicted"/>